<dbReference type="PROSITE" id="PS51257">
    <property type="entry name" value="PROKAR_LIPOPROTEIN"/>
    <property type="match status" value="1"/>
</dbReference>
<sequence length="206" mass="23246">MKFRFLLFFISILLFSCARSQAEQEYRLVGGPCEGCEAVLEYEEDLTAVDTLPEFKTAEKKLKITGTIFRPDGKTPASDVILYIHHTNARGVYPSKDGETGWAARHGYLRGWIKTGKDGRFTFYTQMPGAYPDGKNPAHIHPIVLEPDGRYYYLSGYFFEGDPLLTEHHMEDPPRGSDGVVKLQEQDGMTLIERNFVLGKGVPGYN</sequence>
<dbReference type="Proteomes" id="UP001155280">
    <property type="component" value="Unassembled WGS sequence"/>
</dbReference>
<organism evidence="2 3">
    <name type="scientific">Christiangramia oceanisediminis</name>
    <dbReference type="NCBI Taxonomy" id="2920386"/>
    <lineage>
        <taxon>Bacteria</taxon>
        <taxon>Pseudomonadati</taxon>
        <taxon>Bacteroidota</taxon>
        <taxon>Flavobacteriia</taxon>
        <taxon>Flavobacteriales</taxon>
        <taxon>Flavobacteriaceae</taxon>
        <taxon>Christiangramia</taxon>
    </lineage>
</organism>
<evidence type="ECO:0000313" key="2">
    <source>
        <dbReference type="EMBL" id="MCP9199513.1"/>
    </source>
</evidence>
<keyword evidence="1" id="KW-0732">Signal</keyword>
<dbReference type="EMBL" id="JANCNS010000001">
    <property type="protein sequence ID" value="MCP9199513.1"/>
    <property type="molecule type" value="Genomic_DNA"/>
</dbReference>
<keyword evidence="3" id="KW-1185">Reference proteome</keyword>
<dbReference type="GO" id="GO:0016702">
    <property type="term" value="F:oxidoreductase activity, acting on single donors with incorporation of molecular oxygen, incorporation of two atoms of oxygen"/>
    <property type="evidence" value="ECO:0007669"/>
    <property type="project" value="InterPro"/>
</dbReference>
<dbReference type="PANTHER" id="PTHR33711:SF10">
    <property type="entry name" value="INTRADIOL RING-CLEAVAGE DIOXYGENASES DOMAIN-CONTAINING PROTEIN"/>
    <property type="match status" value="1"/>
</dbReference>
<feature type="chain" id="PRO_5040958550" evidence="1">
    <location>
        <begin position="23"/>
        <end position="206"/>
    </location>
</feature>
<accession>A0A9X2KWJ1</accession>
<dbReference type="PANTHER" id="PTHR33711">
    <property type="entry name" value="DIOXYGENASE, PUTATIVE (AFU_ORTHOLOGUE AFUA_2G02910)-RELATED"/>
    <property type="match status" value="1"/>
</dbReference>
<evidence type="ECO:0000313" key="3">
    <source>
        <dbReference type="Proteomes" id="UP001155280"/>
    </source>
</evidence>
<keyword evidence="2" id="KW-0223">Dioxygenase</keyword>
<keyword evidence="2" id="KW-0560">Oxidoreductase</keyword>
<reference evidence="2" key="1">
    <citation type="submission" date="2022-07" db="EMBL/GenBank/DDBJ databases">
        <title>Gramela sediminis sp. nov., isolated from deep-sea sediment of the Indian Ocean.</title>
        <authorList>
            <person name="Shi H."/>
        </authorList>
    </citation>
    <scope>NUCLEOTIDE SEQUENCE</scope>
    <source>
        <strain evidence="2">GC03-9</strain>
    </source>
</reference>
<feature type="signal peptide" evidence="1">
    <location>
        <begin position="1"/>
        <end position="22"/>
    </location>
</feature>
<evidence type="ECO:0000256" key="1">
    <source>
        <dbReference type="SAM" id="SignalP"/>
    </source>
</evidence>
<protein>
    <submittedName>
        <fullName evidence="2">Intradiol ring-cleavage dioxygenase</fullName>
    </submittedName>
</protein>
<dbReference type="Gene3D" id="2.60.130.10">
    <property type="entry name" value="Aromatic compound dioxygenase"/>
    <property type="match status" value="1"/>
</dbReference>
<proteinExistence type="predicted"/>
<dbReference type="AlphaFoldDB" id="A0A9X2KWJ1"/>
<comment type="caution">
    <text evidence="2">The sequence shown here is derived from an EMBL/GenBank/DDBJ whole genome shotgun (WGS) entry which is preliminary data.</text>
</comment>
<dbReference type="InterPro" id="IPR015889">
    <property type="entry name" value="Intradiol_dOase_core"/>
</dbReference>
<dbReference type="InterPro" id="IPR050770">
    <property type="entry name" value="Intradiol_RC_Dioxygenase"/>
</dbReference>
<dbReference type="GO" id="GO:0005506">
    <property type="term" value="F:iron ion binding"/>
    <property type="evidence" value="ECO:0007669"/>
    <property type="project" value="InterPro"/>
</dbReference>
<name>A0A9X2KWJ1_9FLAO</name>
<gene>
    <name evidence="2" type="ORF">MKO06_06320</name>
</gene>
<dbReference type="RefSeq" id="WP_241549830.1">
    <property type="nucleotide sequence ID" value="NZ_JANCNS010000001.1"/>
</dbReference>
<dbReference type="SUPFAM" id="SSF49482">
    <property type="entry name" value="Aromatic compound dioxygenase"/>
    <property type="match status" value="1"/>
</dbReference>